<evidence type="ECO:0000256" key="2">
    <source>
        <dbReference type="SAM" id="Phobius"/>
    </source>
</evidence>
<protein>
    <submittedName>
        <fullName evidence="3">Uncharacterized protein</fullName>
    </submittedName>
</protein>
<keyword evidence="2" id="KW-1133">Transmembrane helix</keyword>
<organism evidence="3 4">
    <name type="scientific">Leucobacter weissii</name>
    <dbReference type="NCBI Taxonomy" id="1983706"/>
    <lineage>
        <taxon>Bacteria</taxon>
        <taxon>Bacillati</taxon>
        <taxon>Actinomycetota</taxon>
        <taxon>Actinomycetes</taxon>
        <taxon>Micrococcales</taxon>
        <taxon>Microbacteriaceae</taxon>
        <taxon>Leucobacter</taxon>
    </lineage>
</organism>
<feature type="compositionally biased region" description="Low complexity" evidence="1">
    <location>
        <begin position="7"/>
        <end position="33"/>
    </location>
</feature>
<dbReference type="Proteomes" id="UP000664382">
    <property type="component" value="Unassembled WGS sequence"/>
</dbReference>
<evidence type="ECO:0000313" key="3">
    <source>
        <dbReference type="EMBL" id="MBO1901637.1"/>
    </source>
</evidence>
<dbReference type="RefSeq" id="WP_208097405.1">
    <property type="nucleotide sequence ID" value="NZ_JAGDYM010000007.1"/>
</dbReference>
<dbReference type="EMBL" id="JAGDYM010000007">
    <property type="protein sequence ID" value="MBO1901637.1"/>
    <property type="molecule type" value="Genomic_DNA"/>
</dbReference>
<keyword evidence="4" id="KW-1185">Reference proteome</keyword>
<feature type="transmembrane region" description="Helical" evidence="2">
    <location>
        <begin position="86"/>
        <end position="111"/>
    </location>
</feature>
<reference evidence="3" key="1">
    <citation type="submission" date="2021-03" db="EMBL/GenBank/DDBJ databases">
        <title>Leucobacter chromiisoli sp. nov., isolated from chromium-containing soil of chemical plant.</title>
        <authorList>
            <person name="Xu Z."/>
        </authorList>
    </citation>
    <scope>NUCLEOTIDE SEQUENCE</scope>
    <source>
        <strain evidence="3">S27</strain>
    </source>
</reference>
<keyword evidence="2" id="KW-0812">Transmembrane</keyword>
<evidence type="ECO:0000256" key="1">
    <source>
        <dbReference type="SAM" id="MobiDB-lite"/>
    </source>
</evidence>
<comment type="caution">
    <text evidence="3">The sequence shown here is derived from an EMBL/GenBank/DDBJ whole genome shotgun (WGS) entry which is preliminary data.</text>
</comment>
<feature type="transmembrane region" description="Helical" evidence="2">
    <location>
        <begin position="53"/>
        <end position="74"/>
    </location>
</feature>
<accession>A0A939MMR1</accession>
<proteinExistence type="predicted"/>
<feature type="region of interest" description="Disordered" evidence="1">
    <location>
        <begin position="1"/>
        <end position="33"/>
    </location>
</feature>
<keyword evidence="2" id="KW-0472">Membrane</keyword>
<dbReference type="AlphaFoldDB" id="A0A939MMR1"/>
<gene>
    <name evidence="3" type="ORF">J4H92_06685</name>
</gene>
<evidence type="ECO:0000313" key="4">
    <source>
        <dbReference type="Proteomes" id="UP000664382"/>
    </source>
</evidence>
<name>A0A939MMR1_9MICO</name>
<sequence>MSDEETPPAAGAADDPAVGEPADPAAGSASAPAAIQHEPVEVGLERSVRYGRIITVAIVLGAVIGAAAALFFPVGPEADYELGQVVGLMVVVGGAIGLALGAVLALVLGLIARRRRGAALAVLTDVR</sequence>